<name>A0A5B7FVU1_PORTR</name>
<gene>
    <name evidence="1" type="ORF">E2C01_043320</name>
</gene>
<sequence length="138" mass="15068">MESDPRSLVLYKRESDTLTLKKNYLHSGKTSLKARALSGGMTLFAVTGDRPPVFSGHNAHSLLTTHNTLLHFENIRKPQFRILDIVLASEAHSNPSERRAAGGGAGGHRVYSEAVSVSRGDEVARQGPAWPMEGLTLY</sequence>
<evidence type="ECO:0000313" key="2">
    <source>
        <dbReference type="Proteomes" id="UP000324222"/>
    </source>
</evidence>
<comment type="caution">
    <text evidence="1">The sequence shown here is derived from an EMBL/GenBank/DDBJ whole genome shotgun (WGS) entry which is preliminary data.</text>
</comment>
<reference evidence="1 2" key="1">
    <citation type="submission" date="2019-05" db="EMBL/GenBank/DDBJ databases">
        <title>Another draft genome of Portunus trituberculatus and its Hox gene families provides insights of decapod evolution.</title>
        <authorList>
            <person name="Jeong J.-H."/>
            <person name="Song I."/>
            <person name="Kim S."/>
            <person name="Choi T."/>
            <person name="Kim D."/>
            <person name="Ryu S."/>
            <person name="Kim W."/>
        </authorList>
    </citation>
    <scope>NUCLEOTIDE SEQUENCE [LARGE SCALE GENOMIC DNA]</scope>
    <source>
        <tissue evidence="1">Muscle</tissue>
    </source>
</reference>
<keyword evidence="2" id="KW-1185">Reference proteome</keyword>
<dbReference type="EMBL" id="VSRR010008920">
    <property type="protein sequence ID" value="MPC49517.1"/>
    <property type="molecule type" value="Genomic_DNA"/>
</dbReference>
<accession>A0A5B7FVU1</accession>
<dbReference type="AlphaFoldDB" id="A0A5B7FVU1"/>
<protein>
    <submittedName>
        <fullName evidence="1">Uncharacterized protein</fullName>
    </submittedName>
</protein>
<evidence type="ECO:0000313" key="1">
    <source>
        <dbReference type="EMBL" id="MPC49517.1"/>
    </source>
</evidence>
<proteinExistence type="predicted"/>
<organism evidence="1 2">
    <name type="scientific">Portunus trituberculatus</name>
    <name type="common">Swimming crab</name>
    <name type="synonym">Neptunus trituberculatus</name>
    <dbReference type="NCBI Taxonomy" id="210409"/>
    <lineage>
        <taxon>Eukaryota</taxon>
        <taxon>Metazoa</taxon>
        <taxon>Ecdysozoa</taxon>
        <taxon>Arthropoda</taxon>
        <taxon>Crustacea</taxon>
        <taxon>Multicrustacea</taxon>
        <taxon>Malacostraca</taxon>
        <taxon>Eumalacostraca</taxon>
        <taxon>Eucarida</taxon>
        <taxon>Decapoda</taxon>
        <taxon>Pleocyemata</taxon>
        <taxon>Brachyura</taxon>
        <taxon>Eubrachyura</taxon>
        <taxon>Portunoidea</taxon>
        <taxon>Portunidae</taxon>
        <taxon>Portuninae</taxon>
        <taxon>Portunus</taxon>
    </lineage>
</organism>
<dbReference type="Proteomes" id="UP000324222">
    <property type="component" value="Unassembled WGS sequence"/>
</dbReference>